<dbReference type="Gene3D" id="3.20.20.80">
    <property type="entry name" value="Glycosidases"/>
    <property type="match status" value="1"/>
</dbReference>
<keyword evidence="2" id="KW-0378">Hydrolase</keyword>
<dbReference type="SUPFAM" id="SSF51445">
    <property type="entry name" value="(Trans)glycosidases"/>
    <property type="match status" value="1"/>
</dbReference>
<dbReference type="AlphaFoldDB" id="A0A3R8L2T0"/>
<evidence type="ECO:0000256" key="1">
    <source>
        <dbReference type="ARBA" id="ARBA00008875"/>
    </source>
</evidence>
<evidence type="ECO:0000256" key="7">
    <source>
        <dbReference type="SAM" id="MobiDB-lite"/>
    </source>
</evidence>
<dbReference type="Pfam" id="PF12833">
    <property type="entry name" value="HTH_18"/>
    <property type="match status" value="1"/>
</dbReference>
<dbReference type="InterPro" id="IPR000514">
    <property type="entry name" value="Glyco_hydro_39"/>
</dbReference>
<dbReference type="CDD" id="cd02209">
    <property type="entry name" value="cupin_XRE_C"/>
    <property type="match status" value="1"/>
</dbReference>
<feature type="domain" description="HTH araC/xylS-type" evidence="8">
    <location>
        <begin position="183"/>
        <end position="281"/>
    </location>
</feature>
<dbReference type="InterPro" id="IPR018062">
    <property type="entry name" value="HTH_AraC-typ_CS"/>
</dbReference>
<dbReference type="GO" id="GO:0005975">
    <property type="term" value="P:carbohydrate metabolic process"/>
    <property type="evidence" value="ECO:0007669"/>
    <property type="project" value="InterPro"/>
</dbReference>
<comment type="similarity">
    <text evidence="1">Belongs to the glycosyl hydrolase 39 family.</text>
</comment>
<dbReference type="GO" id="GO:0043565">
    <property type="term" value="F:sequence-specific DNA binding"/>
    <property type="evidence" value="ECO:0007669"/>
    <property type="project" value="InterPro"/>
</dbReference>
<sequence>MLGIPTKPDSIIEGRDTMEHREIVTCHFSTIRSQSMHFHQAVEIVYLLDGILELRYESEQHVLRPNEFLLINSNVRHEYQGKGDVLLASLRIDYRQLTDLFHGEQLYFLCDSAKAEEASAGYAKLRRCVWQIFQYEQSREGQANAYRNSLYYQMIYILSSEFLVKKELQGHDFRRGIQSERMKEIFDFLTMNYREQISLQKLADQLFLSPTYLSRYIKKNLNMSFLKLLQNIRLEYAVEELVCSDKTVLKIAMDNGFSGITGFNRSFQESYGMSPTEYRQKQQESSRKEPSMGLTEEMQKKIDNFLLANGAVEAEASDQDVSILEADCRERETLAKNWNQVLNIGKAQDLLRYDVCSQVRFLQKSLRFQYGRVWNVLSDEMMIRLGDYRTEYNFSLLDKEIDFLIETGLTPFLELGFRNIGIMANYHTILTEVDYGEKFCSLESNKGFLTELMIHWLKRYGPEQVRHWKIGIENNSGRENYGSMDKYLETFDAVASIFKSYVPELKIGSTGLCLNFHGDEFRTLLEIWRKRGAMPDFIGLNSFPYLWRENPFAAGKNPYTTDADFLYHLLRQTRELIREKGIRIPEIYVLDWSFTLSNRNVLNDSCFNGAYIMKNLIQNREQAKILSYWEMMDLMYDYTDTEKGLFGGGGILTKGGICKPAYYAFDFMNRLKKDVLAWNDDAVISGDGEASFFICCHNYKHFNFRYYLEEENEIEAEHQYRFFENTERKAFLFRIHNVHSGEYRVKIYTVNQEHGNIQNKWMETGFEDEPASAEMDYLRAVTRPGIKVSHIQAENGTLVIETCLNAQEIQGIEVMERW</sequence>
<dbReference type="GO" id="GO:0003700">
    <property type="term" value="F:DNA-binding transcription factor activity"/>
    <property type="evidence" value="ECO:0007669"/>
    <property type="project" value="InterPro"/>
</dbReference>
<dbReference type="SMART" id="SM00342">
    <property type="entry name" value="HTH_ARAC"/>
    <property type="match status" value="1"/>
</dbReference>
<dbReference type="PROSITE" id="PS00041">
    <property type="entry name" value="HTH_ARAC_FAMILY_1"/>
    <property type="match status" value="1"/>
</dbReference>
<dbReference type="InterPro" id="IPR014710">
    <property type="entry name" value="RmlC-like_jellyroll"/>
</dbReference>
<evidence type="ECO:0000256" key="4">
    <source>
        <dbReference type="ARBA" id="ARBA00023125"/>
    </source>
</evidence>
<dbReference type="InterPro" id="IPR009057">
    <property type="entry name" value="Homeodomain-like_sf"/>
</dbReference>
<keyword evidence="3" id="KW-0805">Transcription regulation</keyword>
<name>A0A3R8L2T0_9FIRM</name>
<feature type="region of interest" description="Disordered" evidence="7">
    <location>
        <begin position="274"/>
        <end position="294"/>
    </location>
</feature>
<dbReference type="PRINTS" id="PR00745">
    <property type="entry name" value="GLHYDRLASE39"/>
</dbReference>
<evidence type="ECO:0000256" key="5">
    <source>
        <dbReference type="ARBA" id="ARBA00023163"/>
    </source>
</evidence>
<evidence type="ECO:0000259" key="8">
    <source>
        <dbReference type="PROSITE" id="PS01124"/>
    </source>
</evidence>
<dbReference type="SUPFAM" id="SSF51182">
    <property type="entry name" value="RmlC-like cupins"/>
    <property type="match status" value="1"/>
</dbReference>
<dbReference type="InterPro" id="IPR017853">
    <property type="entry name" value="GH"/>
</dbReference>
<proteinExistence type="inferred from homology"/>
<dbReference type="Proteomes" id="UP000274920">
    <property type="component" value="Unassembled WGS sequence"/>
</dbReference>
<feature type="compositionally biased region" description="Basic and acidic residues" evidence="7">
    <location>
        <begin position="278"/>
        <end position="290"/>
    </location>
</feature>
<dbReference type="Gene3D" id="1.10.10.60">
    <property type="entry name" value="Homeodomain-like"/>
    <property type="match status" value="2"/>
</dbReference>
<dbReference type="Gene3D" id="2.60.40.1500">
    <property type="entry name" value="Glycosyl hydrolase domain, family 39"/>
    <property type="match status" value="1"/>
</dbReference>
<keyword evidence="6" id="KW-0326">Glycosidase</keyword>
<accession>A0A3R8L2T0</accession>
<reference evidence="9" key="1">
    <citation type="submission" date="2018-10" db="EMBL/GenBank/DDBJ databases">
        <title>Schaedlerella arabinophila gen. nov. sp. nov., isolated from the mouse intestinal tract and comparative analysis with the genome of the closely related altered Schaedler flora strain ASF502.</title>
        <authorList>
            <person name="Miyake S."/>
            <person name="Soh M."/>
            <person name="Seedorf H."/>
        </authorList>
    </citation>
    <scope>NUCLEOTIDE SEQUENCE [LARGE SCALE GENOMIC DNA]</scope>
    <source>
        <strain evidence="9">DSM 106076</strain>
    </source>
</reference>
<dbReference type="Pfam" id="PF07883">
    <property type="entry name" value="Cupin_2"/>
    <property type="match status" value="1"/>
</dbReference>
<organism evidence="9 10">
    <name type="scientific">Schaedlerella arabinosiphila</name>
    <dbReference type="NCBI Taxonomy" id="2044587"/>
    <lineage>
        <taxon>Bacteria</taxon>
        <taxon>Bacillati</taxon>
        <taxon>Bacillota</taxon>
        <taxon>Clostridia</taxon>
        <taxon>Lachnospirales</taxon>
        <taxon>Lachnospiraceae</taxon>
        <taxon>Schaedlerella</taxon>
    </lineage>
</organism>
<evidence type="ECO:0000256" key="2">
    <source>
        <dbReference type="ARBA" id="ARBA00022801"/>
    </source>
</evidence>
<evidence type="ECO:0000313" key="9">
    <source>
        <dbReference type="EMBL" id="RRK33812.1"/>
    </source>
</evidence>
<dbReference type="InterPro" id="IPR018060">
    <property type="entry name" value="HTH_AraC"/>
</dbReference>
<keyword evidence="10" id="KW-1185">Reference proteome</keyword>
<dbReference type="Pfam" id="PF01229">
    <property type="entry name" value="Glyco_hydro_39"/>
    <property type="match status" value="1"/>
</dbReference>
<dbReference type="SUPFAM" id="SSF51011">
    <property type="entry name" value="Glycosyl hydrolase domain"/>
    <property type="match status" value="1"/>
</dbReference>
<dbReference type="GO" id="GO:0004553">
    <property type="term" value="F:hydrolase activity, hydrolyzing O-glycosyl compounds"/>
    <property type="evidence" value="ECO:0007669"/>
    <property type="project" value="InterPro"/>
</dbReference>
<dbReference type="PANTHER" id="PTHR43280">
    <property type="entry name" value="ARAC-FAMILY TRANSCRIPTIONAL REGULATOR"/>
    <property type="match status" value="1"/>
</dbReference>
<evidence type="ECO:0000256" key="3">
    <source>
        <dbReference type="ARBA" id="ARBA00023015"/>
    </source>
</evidence>
<dbReference type="SUPFAM" id="SSF46689">
    <property type="entry name" value="Homeodomain-like"/>
    <property type="match status" value="1"/>
</dbReference>
<dbReference type="InterPro" id="IPR011051">
    <property type="entry name" value="RmlC_Cupin_sf"/>
</dbReference>
<dbReference type="PROSITE" id="PS01124">
    <property type="entry name" value="HTH_ARAC_FAMILY_2"/>
    <property type="match status" value="1"/>
</dbReference>
<dbReference type="Gene3D" id="2.60.120.10">
    <property type="entry name" value="Jelly Rolls"/>
    <property type="match status" value="1"/>
</dbReference>
<gene>
    <name evidence="9" type="ORF">EBB54_22435</name>
</gene>
<dbReference type="InterPro" id="IPR049166">
    <property type="entry name" value="GH39_cat"/>
</dbReference>
<keyword evidence="4" id="KW-0238">DNA-binding</keyword>
<evidence type="ECO:0000256" key="6">
    <source>
        <dbReference type="ARBA" id="ARBA00023295"/>
    </source>
</evidence>
<dbReference type="EMBL" id="RHJS01000002">
    <property type="protein sequence ID" value="RRK33812.1"/>
    <property type="molecule type" value="Genomic_DNA"/>
</dbReference>
<comment type="caution">
    <text evidence="9">The sequence shown here is derived from an EMBL/GenBank/DDBJ whole genome shotgun (WGS) entry which is preliminary data.</text>
</comment>
<protein>
    <submittedName>
        <fullName evidence="9">Helix-turn-helix domain-containing protein</fullName>
    </submittedName>
</protein>
<dbReference type="PANTHER" id="PTHR43280:SF2">
    <property type="entry name" value="HTH-TYPE TRANSCRIPTIONAL REGULATOR EXSA"/>
    <property type="match status" value="1"/>
</dbReference>
<keyword evidence="5" id="KW-0804">Transcription</keyword>
<evidence type="ECO:0000313" key="10">
    <source>
        <dbReference type="Proteomes" id="UP000274920"/>
    </source>
</evidence>
<dbReference type="InterPro" id="IPR013096">
    <property type="entry name" value="Cupin_2"/>
</dbReference>